<accession>A0ABQ4YDY2</accession>
<keyword evidence="1" id="KW-0547">Nucleotide-binding</keyword>
<sequence length="197" mass="22089">MHMKREMNEIKPERETLQSKLEVARKAQKETKCASVQSNIKLWAYKVTSGPAEKPMISVNYKGEEKQFSAEEISSMASHQGCWCDLRLNVMCIINEPTAAAIADGLDKKASNVGEKNVLIFDLGGGTFDASLLTIKEGIFEVKFTTSDTHLGREDFDNRTVSHFVQKCKGKPNKDIIENTRALKVVQLLVKEKIELL</sequence>
<dbReference type="Pfam" id="PF00012">
    <property type="entry name" value="HSP70"/>
    <property type="match status" value="2"/>
</dbReference>
<dbReference type="Gene3D" id="3.30.420.40">
    <property type="match status" value="2"/>
</dbReference>
<dbReference type="PANTHER" id="PTHR19375">
    <property type="entry name" value="HEAT SHOCK PROTEIN 70KDA"/>
    <property type="match status" value="1"/>
</dbReference>
<evidence type="ECO:0000256" key="2">
    <source>
        <dbReference type="ARBA" id="ARBA00022840"/>
    </source>
</evidence>
<dbReference type="Proteomes" id="UP001151760">
    <property type="component" value="Unassembled WGS sequence"/>
</dbReference>
<protein>
    <submittedName>
        <fullName evidence="3">Heat shock cognate 70 kDa protein 2-like protein</fullName>
    </submittedName>
</protein>
<dbReference type="PROSITE" id="PS00329">
    <property type="entry name" value="HSP70_2"/>
    <property type="match status" value="1"/>
</dbReference>
<proteinExistence type="predicted"/>
<reference evidence="3" key="2">
    <citation type="submission" date="2022-01" db="EMBL/GenBank/DDBJ databases">
        <authorList>
            <person name="Yamashiro T."/>
            <person name="Shiraishi A."/>
            <person name="Satake H."/>
            <person name="Nakayama K."/>
        </authorList>
    </citation>
    <scope>NUCLEOTIDE SEQUENCE</scope>
</reference>
<evidence type="ECO:0000313" key="4">
    <source>
        <dbReference type="Proteomes" id="UP001151760"/>
    </source>
</evidence>
<dbReference type="EMBL" id="BQNB010010284">
    <property type="protein sequence ID" value="GJS75166.1"/>
    <property type="molecule type" value="Genomic_DNA"/>
</dbReference>
<dbReference type="Gene3D" id="3.30.30.30">
    <property type="match status" value="1"/>
</dbReference>
<dbReference type="Gene3D" id="3.90.640.10">
    <property type="entry name" value="Actin, Chain A, domain 4"/>
    <property type="match status" value="1"/>
</dbReference>
<evidence type="ECO:0000256" key="1">
    <source>
        <dbReference type="ARBA" id="ARBA00022741"/>
    </source>
</evidence>
<reference evidence="3" key="1">
    <citation type="journal article" date="2022" name="Int. J. Mol. Sci.">
        <title>Draft Genome of Tanacetum Coccineum: Genomic Comparison of Closely Related Tanacetum-Family Plants.</title>
        <authorList>
            <person name="Yamashiro T."/>
            <person name="Shiraishi A."/>
            <person name="Nakayama K."/>
            <person name="Satake H."/>
        </authorList>
    </citation>
    <scope>NUCLEOTIDE SEQUENCE</scope>
</reference>
<dbReference type="SUPFAM" id="SSF53067">
    <property type="entry name" value="Actin-like ATPase domain"/>
    <property type="match status" value="2"/>
</dbReference>
<comment type="caution">
    <text evidence="3">The sequence shown here is derived from an EMBL/GenBank/DDBJ whole genome shotgun (WGS) entry which is preliminary data.</text>
</comment>
<dbReference type="InterPro" id="IPR013126">
    <property type="entry name" value="Hsp_70_fam"/>
</dbReference>
<dbReference type="InterPro" id="IPR043129">
    <property type="entry name" value="ATPase_NBD"/>
</dbReference>
<keyword evidence="2" id="KW-0067">ATP-binding</keyword>
<dbReference type="InterPro" id="IPR018181">
    <property type="entry name" value="Heat_shock_70_CS"/>
</dbReference>
<evidence type="ECO:0000313" key="3">
    <source>
        <dbReference type="EMBL" id="GJS75166.1"/>
    </source>
</evidence>
<organism evidence="3 4">
    <name type="scientific">Tanacetum coccineum</name>
    <dbReference type="NCBI Taxonomy" id="301880"/>
    <lineage>
        <taxon>Eukaryota</taxon>
        <taxon>Viridiplantae</taxon>
        <taxon>Streptophyta</taxon>
        <taxon>Embryophyta</taxon>
        <taxon>Tracheophyta</taxon>
        <taxon>Spermatophyta</taxon>
        <taxon>Magnoliopsida</taxon>
        <taxon>eudicotyledons</taxon>
        <taxon>Gunneridae</taxon>
        <taxon>Pentapetalae</taxon>
        <taxon>asterids</taxon>
        <taxon>campanulids</taxon>
        <taxon>Asterales</taxon>
        <taxon>Asteraceae</taxon>
        <taxon>Asteroideae</taxon>
        <taxon>Anthemideae</taxon>
        <taxon>Anthemidinae</taxon>
        <taxon>Tanacetum</taxon>
    </lineage>
</organism>
<gene>
    <name evidence="3" type="ORF">Tco_0725047</name>
</gene>
<name>A0ABQ4YDY2_9ASTR</name>
<keyword evidence="4" id="KW-1185">Reference proteome</keyword>